<dbReference type="SUPFAM" id="SSF56219">
    <property type="entry name" value="DNase I-like"/>
    <property type="match status" value="1"/>
</dbReference>
<accession>A0A060HU51</accession>
<feature type="domain" description="Endonuclease/exonuclease/phosphatase" evidence="1">
    <location>
        <begin position="65"/>
        <end position="301"/>
    </location>
</feature>
<keyword evidence="2" id="KW-0255">Endonuclease</keyword>
<reference evidence="2 3" key="1">
    <citation type="journal article" date="2014" name="Int. J. Syst. Evol. Microbiol.">
        <title>Nitrososphaera viennensis gen. nov., sp. nov., an aerobic and mesophilic, ammonia-oxidizing archaeon from soil and a member of the archaeal phylum Thaumarchaeota.</title>
        <authorList>
            <person name="Stieglmeier M."/>
            <person name="Klingl A."/>
            <person name="Alves R.J."/>
            <person name="Rittmann S.K."/>
            <person name="Melcher M."/>
            <person name="Leisch N."/>
            <person name="Schleper C."/>
        </authorList>
    </citation>
    <scope>NUCLEOTIDE SEQUENCE [LARGE SCALE GENOMIC DNA]</scope>
    <source>
        <strain evidence="2">EN76</strain>
    </source>
</reference>
<dbReference type="RefSeq" id="WP_075055358.1">
    <property type="nucleotide sequence ID" value="NZ_CP007536.1"/>
</dbReference>
<evidence type="ECO:0000259" key="1">
    <source>
        <dbReference type="Pfam" id="PF03372"/>
    </source>
</evidence>
<keyword evidence="2" id="KW-0269">Exonuclease</keyword>
<dbReference type="AlphaFoldDB" id="A0A060HU51"/>
<dbReference type="InterPro" id="IPR005135">
    <property type="entry name" value="Endo/exonuclease/phosphatase"/>
</dbReference>
<evidence type="ECO:0000313" key="2">
    <source>
        <dbReference type="EMBL" id="AIC16637.1"/>
    </source>
</evidence>
<dbReference type="EMBL" id="CP007536">
    <property type="protein sequence ID" value="AIC16637.1"/>
    <property type="molecule type" value="Genomic_DNA"/>
</dbReference>
<dbReference type="Pfam" id="PF03372">
    <property type="entry name" value="Exo_endo_phos"/>
    <property type="match status" value="1"/>
</dbReference>
<keyword evidence="2" id="KW-0540">Nuclease</keyword>
<name>A0A060HU51_9ARCH</name>
<organism evidence="2 3">
    <name type="scientific">Nitrososphaera viennensis EN76</name>
    <dbReference type="NCBI Taxonomy" id="926571"/>
    <lineage>
        <taxon>Archaea</taxon>
        <taxon>Nitrososphaerota</taxon>
        <taxon>Nitrososphaeria</taxon>
        <taxon>Nitrososphaerales</taxon>
        <taxon>Nitrososphaeraceae</taxon>
        <taxon>Nitrososphaera</taxon>
    </lineage>
</organism>
<dbReference type="HOGENOM" id="CLU_058620_0_0_2"/>
<dbReference type="OrthoDB" id="371778at2157"/>
<dbReference type="GO" id="GO:0004519">
    <property type="term" value="F:endonuclease activity"/>
    <property type="evidence" value="ECO:0007669"/>
    <property type="project" value="UniProtKB-KW"/>
</dbReference>
<keyword evidence="3" id="KW-1185">Reference proteome</keyword>
<keyword evidence="2" id="KW-0378">Hydrolase</keyword>
<dbReference type="GeneID" id="74947615"/>
<dbReference type="GO" id="GO:0004527">
    <property type="term" value="F:exonuclease activity"/>
    <property type="evidence" value="ECO:0007669"/>
    <property type="project" value="UniProtKB-KW"/>
</dbReference>
<protein>
    <submittedName>
        <fullName evidence="2">Putative endonuclease/exonuclease/phosphatase</fullName>
    </submittedName>
</protein>
<sequence length="314" mass="35760">MTTKVKIGTFNVENLFNRYKLLDYERGSPAKKKPIDPEKFVEEGGHINMLGWSIDDFGPISKSARRATAAVILENHPDILAIQEVENLFALLAFNREWLDNLYPYAMVIDGNDMRQIDVGILSKYPLLNIRTHRFEPQGSTPWQRTFSRDCLEVDLGISKGKMLTILINHFKSKIGGGADKRKRQSERVAEILKDRFGEGLSGNFIVAGDFNDHYDSPDLQSLLGLHGLENVVKQRLPKNEHWTHYYKKGKVAEQLDYLLVSPDLCEKNRTAEPYIERRGLGTDIDYFKGDRFQQVKGAEGASDHCAVFISLEI</sequence>
<dbReference type="Proteomes" id="UP000027093">
    <property type="component" value="Chromosome"/>
</dbReference>
<dbReference type="InterPro" id="IPR036691">
    <property type="entry name" value="Endo/exonu/phosph_ase_sf"/>
</dbReference>
<dbReference type="PANTHER" id="PTHR42834">
    <property type="entry name" value="ENDONUCLEASE/EXONUCLEASE/PHOSPHATASE FAMILY PROTEIN (AFU_ORTHOLOGUE AFUA_3G09210)"/>
    <property type="match status" value="1"/>
</dbReference>
<gene>
    <name evidence="2" type="ORF">NVIE_023760</name>
</gene>
<proteinExistence type="predicted"/>
<dbReference type="Gene3D" id="3.60.10.10">
    <property type="entry name" value="Endonuclease/exonuclease/phosphatase"/>
    <property type="match status" value="1"/>
</dbReference>
<evidence type="ECO:0000313" key="3">
    <source>
        <dbReference type="Proteomes" id="UP000027093"/>
    </source>
</evidence>
<dbReference type="PANTHER" id="PTHR42834:SF1">
    <property type="entry name" value="ENDONUCLEASE_EXONUCLEASE_PHOSPHATASE FAMILY PROTEIN (AFU_ORTHOLOGUE AFUA_3G09210)"/>
    <property type="match status" value="1"/>
</dbReference>
<dbReference type="KEGG" id="nvn:NVIE_023760"/>